<dbReference type="RefSeq" id="WP_098513549.1">
    <property type="nucleotide sequence ID" value="NZ_JBIAKZ010000004.1"/>
</dbReference>
<name>A0A2A9FE09_9PSEU</name>
<accession>A0A2A9FE09</accession>
<gene>
    <name evidence="1" type="ORF">ATK36_4859</name>
</gene>
<evidence type="ECO:0000313" key="1">
    <source>
        <dbReference type="EMBL" id="PFG49687.1"/>
    </source>
</evidence>
<keyword evidence="2" id="KW-1185">Reference proteome</keyword>
<comment type="caution">
    <text evidence="1">The sequence shown here is derived from an EMBL/GenBank/DDBJ whole genome shotgun (WGS) entry which is preliminary data.</text>
</comment>
<dbReference type="AlphaFoldDB" id="A0A2A9FE09"/>
<protein>
    <submittedName>
        <fullName evidence="1">Uncharacterized protein</fullName>
    </submittedName>
</protein>
<reference evidence="1 2" key="1">
    <citation type="submission" date="2017-10" db="EMBL/GenBank/DDBJ databases">
        <title>Sequencing the genomes of 1000 actinobacteria strains.</title>
        <authorList>
            <person name="Klenk H.-P."/>
        </authorList>
    </citation>
    <scope>NUCLEOTIDE SEQUENCE [LARGE SCALE GENOMIC DNA]</scope>
    <source>
        <strain evidence="1 2">DSM 46092</strain>
    </source>
</reference>
<dbReference type="Proteomes" id="UP000243542">
    <property type="component" value="Unassembled WGS sequence"/>
</dbReference>
<organism evidence="1 2">
    <name type="scientific">Amycolatopsis sulphurea</name>
    <dbReference type="NCBI Taxonomy" id="76022"/>
    <lineage>
        <taxon>Bacteria</taxon>
        <taxon>Bacillati</taxon>
        <taxon>Actinomycetota</taxon>
        <taxon>Actinomycetes</taxon>
        <taxon>Pseudonocardiales</taxon>
        <taxon>Pseudonocardiaceae</taxon>
        <taxon>Amycolatopsis</taxon>
    </lineage>
</organism>
<proteinExistence type="predicted"/>
<dbReference type="EMBL" id="PDJK01000002">
    <property type="protein sequence ID" value="PFG49687.1"/>
    <property type="molecule type" value="Genomic_DNA"/>
</dbReference>
<sequence>MRKTIEVVDSFYRDPDAVRTVAASAAWSTGSRPGRTTAGYSTTEARDGIVAVLGWRPEHERPDFGYFALLSADSPRTEEIDGTAEWAAVVHLSPPSLCAGGTSFYRDQTLTEETLHIPVVFNRMVVFHASALSHRATLGFGSSPGNGRLTQVFLFEGAPA</sequence>
<evidence type="ECO:0000313" key="2">
    <source>
        <dbReference type="Proteomes" id="UP000243542"/>
    </source>
</evidence>